<evidence type="ECO:0000259" key="1">
    <source>
        <dbReference type="Pfam" id="PF00557"/>
    </source>
</evidence>
<dbReference type="Pfam" id="PF00557">
    <property type="entry name" value="Peptidase_M24"/>
    <property type="match status" value="1"/>
</dbReference>
<evidence type="ECO:0000259" key="2">
    <source>
        <dbReference type="Pfam" id="PF01321"/>
    </source>
</evidence>
<proteinExistence type="predicted"/>
<keyword evidence="3" id="KW-0645">Protease</keyword>
<dbReference type="EMBL" id="SLXK01000031">
    <property type="protein sequence ID" value="TCP23444.1"/>
    <property type="molecule type" value="Genomic_DNA"/>
</dbReference>
<dbReference type="InterPro" id="IPR000587">
    <property type="entry name" value="Creatinase_N"/>
</dbReference>
<dbReference type="InterPro" id="IPR036005">
    <property type="entry name" value="Creatinase/aminopeptidase-like"/>
</dbReference>
<feature type="domain" description="Peptidase M24" evidence="1">
    <location>
        <begin position="144"/>
        <end position="345"/>
    </location>
</feature>
<keyword evidence="4" id="KW-1185">Reference proteome</keyword>
<sequence length="362" mass="39820">MTLTLKLQKLRDQLVKSSVDGILVTSPTNRRYLTDFTGTSGVAIVSATQAKLITDYRYIDQAKTQSQDFDIIIHKGHKGPKGLIFEEVGKQVNKMGIKKLAFEKDHLSYGVFSSCNEYITAEMIPTSGIIEILRKVKTDVEIGKLKIAADIADNAFNHILEFIRPGISEIEISNELEFFMRNHGAAASAFDTIVASGWRSSLPHGVASDKKVENGDMITLDFGANYQGYRSDICRTIALGQPIEQLKRIHAIVLEAFQRCVEGLKPGLSDHDVDALMRNVIRENDFEDKSGTGTGHGVGLDIHEKPFFSTDKKDVLQANMVITVEPGIYLPGVGGARVEDVILITPFGSEVLTPSAKELIIL</sequence>
<dbReference type="Gene3D" id="3.90.230.10">
    <property type="entry name" value="Creatinase/methionine aminopeptidase superfamily"/>
    <property type="match status" value="1"/>
</dbReference>
<dbReference type="InterPro" id="IPR050659">
    <property type="entry name" value="Peptidase_M24B"/>
</dbReference>
<evidence type="ECO:0000313" key="4">
    <source>
        <dbReference type="Proteomes" id="UP000295416"/>
    </source>
</evidence>
<dbReference type="Proteomes" id="UP000295416">
    <property type="component" value="Unassembled WGS sequence"/>
</dbReference>
<dbReference type="CDD" id="cd01092">
    <property type="entry name" value="APP-like"/>
    <property type="match status" value="1"/>
</dbReference>
<dbReference type="InterPro" id="IPR000994">
    <property type="entry name" value="Pept_M24"/>
</dbReference>
<accession>A0A4R2NQ13</accession>
<comment type="caution">
    <text evidence="3">The sequence shown here is derived from an EMBL/GenBank/DDBJ whole genome shotgun (WGS) entry which is preliminary data.</text>
</comment>
<keyword evidence="3" id="KW-0031">Aminopeptidase</keyword>
<organism evidence="3 4">
    <name type="scientific">Scopulibacillus darangshiensis</name>
    <dbReference type="NCBI Taxonomy" id="442528"/>
    <lineage>
        <taxon>Bacteria</taxon>
        <taxon>Bacillati</taxon>
        <taxon>Bacillota</taxon>
        <taxon>Bacilli</taxon>
        <taxon>Bacillales</taxon>
        <taxon>Sporolactobacillaceae</taxon>
        <taxon>Scopulibacillus</taxon>
    </lineage>
</organism>
<keyword evidence="3" id="KW-0378">Hydrolase</keyword>
<dbReference type="InterPro" id="IPR029149">
    <property type="entry name" value="Creatin/AminoP/Spt16_N"/>
</dbReference>
<gene>
    <name evidence="3" type="ORF">EV207_1315</name>
</gene>
<evidence type="ECO:0000313" key="3">
    <source>
        <dbReference type="EMBL" id="TCP23444.1"/>
    </source>
</evidence>
<dbReference type="Gene3D" id="3.40.350.10">
    <property type="entry name" value="Creatinase/prolidase N-terminal domain"/>
    <property type="match status" value="1"/>
</dbReference>
<dbReference type="SUPFAM" id="SSF55920">
    <property type="entry name" value="Creatinase/aminopeptidase"/>
    <property type="match status" value="1"/>
</dbReference>
<dbReference type="SUPFAM" id="SSF53092">
    <property type="entry name" value="Creatinase/prolidase N-terminal domain"/>
    <property type="match status" value="1"/>
</dbReference>
<name>A0A4R2NQ13_9BACL</name>
<dbReference type="AlphaFoldDB" id="A0A4R2NQ13"/>
<dbReference type="PANTHER" id="PTHR46112:SF3">
    <property type="entry name" value="AMINOPEPTIDASE YPDF"/>
    <property type="match status" value="1"/>
</dbReference>
<dbReference type="PANTHER" id="PTHR46112">
    <property type="entry name" value="AMINOPEPTIDASE"/>
    <property type="match status" value="1"/>
</dbReference>
<protein>
    <submittedName>
        <fullName evidence="3">Xaa-Pro aminopeptidase</fullName>
    </submittedName>
</protein>
<reference evidence="3 4" key="1">
    <citation type="submission" date="2019-03" db="EMBL/GenBank/DDBJ databases">
        <title>Genomic Encyclopedia of Type Strains, Phase IV (KMG-IV): sequencing the most valuable type-strain genomes for metagenomic binning, comparative biology and taxonomic classification.</title>
        <authorList>
            <person name="Goeker M."/>
        </authorList>
    </citation>
    <scope>NUCLEOTIDE SEQUENCE [LARGE SCALE GENOMIC DNA]</scope>
    <source>
        <strain evidence="3 4">DSM 19377</strain>
    </source>
</reference>
<feature type="domain" description="Creatinase N-terminal" evidence="2">
    <location>
        <begin position="7"/>
        <end position="136"/>
    </location>
</feature>
<dbReference type="Pfam" id="PF01321">
    <property type="entry name" value="Creatinase_N"/>
    <property type="match status" value="1"/>
</dbReference>
<dbReference type="GO" id="GO:0004177">
    <property type="term" value="F:aminopeptidase activity"/>
    <property type="evidence" value="ECO:0007669"/>
    <property type="project" value="UniProtKB-KW"/>
</dbReference>